<keyword evidence="3" id="KW-1185">Reference proteome</keyword>
<proteinExistence type="predicted"/>
<name>A0ABU7I2U2_9SPHI</name>
<dbReference type="Pfam" id="PF07484">
    <property type="entry name" value="Collar"/>
    <property type="match status" value="2"/>
</dbReference>
<organism evidence="2 3">
    <name type="scientific">Pedobacter albus</name>
    <dbReference type="NCBI Taxonomy" id="3113905"/>
    <lineage>
        <taxon>Bacteria</taxon>
        <taxon>Pseudomonadati</taxon>
        <taxon>Bacteroidota</taxon>
        <taxon>Sphingobacteriia</taxon>
        <taxon>Sphingobacteriales</taxon>
        <taxon>Sphingobacteriaceae</taxon>
        <taxon>Pedobacter</taxon>
    </lineage>
</organism>
<dbReference type="InterPro" id="IPR011083">
    <property type="entry name" value="Phage_tail_collar_dom"/>
</dbReference>
<comment type="caution">
    <text evidence="2">The sequence shown here is derived from an EMBL/GenBank/DDBJ whole genome shotgun (WGS) entry which is preliminary data.</text>
</comment>
<gene>
    <name evidence="2" type="ORF">VRU48_01605</name>
</gene>
<sequence length="355" mass="37925">MNGNNFIGEVRLYAGDKAPDGWVICDGRALDINQYMDLYVMLRETFGGDGQYFNVPDLRGRVPVHVGNKTDTVKLALADKAGAESVALSADNLPPHSHSFYVTENNGNSNLDEYVFISTTLDGNKAPISTYSAYDVNKKVKMSADSIVSTGAATSAPTLQPFLAMNYIICYEGVMSIVENYIGEVKLFPFWNDRLAKDWVQCNGQILPINSSTKNLSTILLTQYGGDGQTNFGVPDLNGRTPVGGSPNDPLYAFGKKLGAMATTLTHNNMPDHRHDVRVADGDGTAVSPEGNLLATVKNVAPGTHYLKGDPSGNLATMDENTVGKTGGATPVSNVQPVIGLVLAVALNGIYPSRS</sequence>
<reference evidence="2 3" key="1">
    <citation type="submission" date="2024-01" db="EMBL/GenBank/DDBJ databases">
        <title>Pedobacter sp. nov., isolated from fresh soil.</title>
        <authorList>
            <person name="Le N.T.T."/>
        </authorList>
    </citation>
    <scope>NUCLEOTIDE SEQUENCE [LARGE SCALE GENOMIC DNA]</scope>
    <source>
        <strain evidence="2 3">KR3-3</strain>
    </source>
</reference>
<protein>
    <submittedName>
        <fullName evidence="2">Tail fiber protein</fullName>
    </submittedName>
</protein>
<dbReference type="Gene3D" id="3.90.1340.10">
    <property type="entry name" value="Phage tail collar domain"/>
    <property type="match status" value="2"/>
</dbReference>
<evidence type="ECO:0000313" key="3">
    <source>
        <dbReference type="Proteomes" id="UP001336835"/>
    </source>
</evidence>
<dbReference type="RefSeq" id="WP_330106182.1">
    <property type="nucleotide sequence ID" value="NZ_JAZDQT010000001.1"/>
</dbReference>
<feature type="domain" description="Phage tail collar" evidence="1">
    <location>
        <begin position="8"/>
        <end position="63"/>
    </location>
</feature>
<accession>A0ABU7I2U2</accession>
<evidence type="ECO:0000259" key="1">
    <source>
        <dbReference type="Pfam" id="PF07484"/>
    </source>
</evidence>
<dbReference type="SUPFAM" id="SSF88874">
    <property type="entry name" value="Receptor-binding domain of short tail fibre protein gp12"/>
    <property type="match status" value="2"/>
</dbReference>
<dbReference type="Proteomes" id="UP001336835">
    <property type="component" value="Unassembled WGS sequence"/>
</dbReference>
<evidence type="ECO:0000313" key="2">
    <source>
        <dbReference type="EMBL" id="MEE1943782.1"/>
    </source>
</evidence>
<feature type="domain" description="Phage tail collar" evidence="1">
    <location>
        <begin position="184"/>
        <end position="242"/>
    </location>
</feature>
<dbReference type="InterPro" id="IPR037053">
    <property type="entry name" value="Phage_tail_collar_dom_sf"/>
</dbReference>
<dbReference type="EMBL" id="JAZDQT010000001">
    <property type="protein sequence ID" value="MEE1943782.1"/>
    <property type="molecule type" value="Genomic_DNA"/>
</dbReference>